<feature type="region of interest" description="Disordered" evidence="6">
    <location>
        <begin position="151"/>
        <end position="178"/>
    </location>
</feature>
<feature type="compositionally biased region" description="Basic and acidic residues" evidence="6">
    <location>
        <begin position="151"/>
        <end position="163"/>
    </location>
</feature>
<proteinExistence type="inferred from homology"/>
<dbReference type="InterPro" id="IPR003772">
    <property type="entry name" value="YceD"/>
</dbReference>
<dbReference type="InterPro" id="IPR039255">
    <property type="entry name" value="YceD_bac"/>
</dbReference>
<comment type="caution">
    <text evidence="7">The sequence shown here is derived from an EMBL/GenBank/DDBJ whole genome shotgun (WGS) entry which is preliminary data.</text>
</comment>
<dbReference type="PANTHER" id="PTHR38099:SF1">
    <property type="entry name" value="LARGE RIBOSOMAL RNA SUBUNIT ACCUMULATION PROTEIN YCED"/>
    <property type="match status" value="1"/>
</dbReference>
<dbReference type="GO" id="GO:0005829">
    <property type="term" value="C:cytosol"/>
    <property type="evidence" value="ECO:0007669"/>
    <property type="project" value="TreeGrafter"/>
</dbReference>
<evidence type="ECO:0000256" key="3">
    <source>
        <dbReference type="ARBA" id="ARBA00015716"/>
    </source>
</evidence>
<evidence type="ECO:0000256" key="6">
    <source>
        <dbReference type="SAM" id="MobiDB-lite"/>
    </source>
</evidence>
<dbReference type="EMBL" id="BAABLX010000080">
    <property type="protein sequence ID" value="GAA4961705.1"/>
    <property type="molecule type" value="Genomic_DNA"/>
</dbReference>
<sequence>MTQAPDSRVLPQYLDARKMANQGCDLGGIVPLNKLERLNSALVRDDGVVNVDLSFTTDERAHRVVDGQISATVYVQCQRCLGELEQSVHSDVHLALVAGEAQAQALPKDLDPWTVVDASADLYHLIEEEILLALPMVAYHQTQCVEPELYSSKHEGSEQEEPVRNPFSVLEQLKGSPE</sequence>
<keyword evidence="8" id="KW-1185">Reference proteome</keyword>
<dbReference type="PANTHER" id="PTHR38099">
    <property type="entry name" value="LARGE RIBOSOMAL RNA SUBUNIT ACCUMULATION PROTEIN YCED"/>
    <property type="match status" value="1"/>
</dbReference>
<dbReference type="Proteomes" id="UP001409585">
    <property type="component" value="Unassembled WGS sequence"/>
</dbReference>
<evidence type="ECO:0000256" key="1">
    <source>
        <dbReference type="ARBA" id="ARBA00002868"/>
    </source>
</evidence>
<dbReference type="RefSeq" id="WP_345428197.1">
    <property type="nucleotide sequence ID" value="NZ_AP031496.1"/>
</dbReference>
<protein>
    <recommendedName>
        <fullName evidence="3">Large ribosomal RNA subunit accumulation protein YceD</fullName>
    </recommendedName>
    <alternativeName>
        <fullName evidence="5">23S rRNA accumulation protein YceD</fullName>
    </alternativeName>
</protein>
<evidence type="ECO:0000313" key="8">
    <source>
        <dbReference type="Proteomes" id="UP001409585"/>
    </source>
</evidence>
<evidence type="ECO:0000256" key="2">
    <source>
        <dbReference type="ARBA" id="ARBA00010740"/>
    </source>
</evidence>
<reference evidence="8" key="1">
    <citation type="journal article" date="2019" name="Int. J. Syst. Evol. Microbiol.">
        <title>The Global Catalogue of Microorganisms (GCM) 10K type strain sequencing project: providing services to taxonomists for standard genome sequencing and annotation.</title>
        <authorList>
            <consortium name="The Broad Institute Genomics Platform"/>
            <consortium name="The Broad Institute Genome Sequencing Center for Infectious Disease"/>
            <person name="Wu L."/>
            <person name="Ma J."/>
        </authorList>
    </citation>
    <scope>NUCLEOTIDE SEQUENCE [LARGE SCALE GENOMIC DNA]</scope>
    <source>
        <strain evidence="8">JCM 19134</strain>
    </source>
</reference>
<comment type="similarity">
    <text evidence="2">Belongs to the DUF177 domain family.</text>
</comment>
<dbReference type="GO" id="GO:0042254">
    <property type="term" value="P:ribosome biogenesis"/>
    <property type="evidence" value="ECO:0007669"/>
    <property type="project" value="UniProtKB-KW"/>
</dbReference>
<evidence type="ECO:0000256" key="5">
    <source>
        <dbReference type="ARBA" id="ARBA00031841"/>
    </source>
</evidence>
<keyword evidence="4" id="KW-0690">Ribosome biogenesis</keyword>
<name>A0AAV3U9V2_9ALTE</name>
<gene>
    <name evidence="7" type="ORF">GCM10025791_49120</name>
</gene>
<organism evidence="7 8">
    <name type="scientific">Halioxenophilus aromaticivorans</name>
    <dbReference type="NCBI Taxonomy" id="1306992"/>
    <lineage>
        <taxon>Bacteria</taxon>
        <taxon>Pseudomonadati</taxon>
        <taxon>Pseudomonadota</taxon>
        <taxon>Gammaproteobacteria</taxon>
        <taxon>Alteromonadales</taxon>
        <taxon>Alteromonadaceae</taxon>
        <taxon>Halioxenophilus</taxon>
    </lineage>
</organism>
<comment type="function">
    <text evidence="1">Plays a role in synthesis, processing and/or stability of 23S rRNA.</text>
</comment>
<accession>A0AAV3U9V2</accession>
<evidence type="ECO:0000313" key="7">
    <source>
        <dbReference type="EMBL" id="GAA4961705.1"/>
    </source>
</evidence>
<dbReference type="AlphaFoldDB" id="A0AAV3U9V2"/>
<dbReference type="Pfam" id="PF02620">
    <property type="entry name" value="YceD"/>
    <property type="match status" value="1"/>
</dbReference>
<evidence type="ECO:0000256" key="4">
    <source>
        <dbReference type="ARBA" id="ARBA00022517"/>
    </source>
</evidence>